<dbReference type="Proteomes" id="UP001217089">
    <property type="component" value="Unassembled WGS sequence"/>
</dbReference>
<dbReference type="Pfam" id="PF13519">
    <property type="entry name" value="VWA_2"/>
    <property type="match status" value="1"/>
</dbReference>
<dbReference type="InterPro" id="IPR036465">
    <property type="entry name" value="vWFA_dom_sf"/>
</dbReference>
<dbReference type="InterPro" id="IPR002035">
    <property type="entry name" value="VWF_A"/>
</dbReference>
<dbReference type="PROSITE" id="PS50234">
    <property type="entry name" value="VWFA"/>
    <property type="match status" value="1"/>
</dbReference>
<dbReference type="Gene3D" id="3.30.450.20">
    <property type="entry name" value="PAS domain"/>
    <property type="match status" value="2"/>
</dbReference>
<evidence type="ECO:0000259" key="2">
    <source>
        <dbReference type="PROSITE" id="PS50234"/>
    </source>
</evidence>
<feature type="domain" description="VWFA" evidence="2">
    <location>
        <begin position="80"/>
        <end position="270"/>
    </location>
</feature>
<reference evidence="3 4" key="1">
    <citation type="submission" date="2022-12" db="EMBL/GenBank/DDBJ databases">
        <title>Chromosome-level genome of Tegillarca granosa.</title>
        <authorList>
            <person name="Kim J."/>
        </authorList>
    </citation>
    <scope>NUCLEOTIDE SEQUENCE [LARGE SCALE GENOMIC DNA]</scope>
    <source>
        <strain evidence="3">Teg-2019</strain>
        <tissue evidence="3">Adductor muscle</tissue>
    </source>
</reference>
<dbReference type="EMBL" id="JARBDR010000018">
    <property type="protein sequence ID" value="KAJ8321750.1"/>
    <property type="molecule type" value="Genomic_DNA"/>
</dbReference>
<dbReference type="PANTHER" id="PTHR10166:SF66">
    <property type="entry name" value="VWFA AND CACHE DOMAIN-CONTAINING PROTEIN CG16868"/>
    <property type="match status" value="1"/>
</dbReference>
<protein>
    <recommendedName>
        <fullName evidence="2">VWFA domain-containing protein</fullName>
    </recommendedName>
</protein>
<comment type="caution">
    <text evidence="3">The sequence shown here is derived from an EMBL/GenBank/DDBJ whole genome shotgun (WGS) entry which is preliminary data.</text>
</comment>
<dbReference type="Gene3D" id="3.40.50.410">
    <property type="entry name" value="von Willebrand factor, type A domain"/>
    <property type="match status" value="1"/>
</dbReference>
<dbReference type="SMART" id="SM00327">
    <property type="entry name" value="VWA"/>
    <property type="match status" value="1"/>
</dbReference>
<keyword evidence="1" id="KW-1133">Transmembrane helix</keyword>
<sequence>MMEGVTQNHGNVAGNAKYPPRSVIDVMKKNYDDNNNILWQYFGSEDGTYINYPAVKLKSCDYDPRFRPYYATGASPKPKDVVLTIDTSNSMTAIYGERSLMQIAKEAAITVVKTLNANDRVGVVSFNTFAHTPIVKKSACYSTKLATATAINIDEVTDYINRLSGSGETNYEDALLKSFSYFSQSSPTLHGEDRERVILFLTDGKNDKGGDPLAIIRDENQKLNNSVVILTYGLGTGLPNAALTLLSNMSQQVLNSDTYGEVKKGRFKHITNPNNLRREMGSYYYLLSHQERPEASHTVPYIDLFSKIGLLTSVCLPAYQNGEIIGVACIDMKLSDLQSDMNYTQDDITTYTFLIDGYGRTLIHPLLPQPRGITTDVVLVDIHHFERSLDLKIVNDMKRGVDGDITIDAQRILPRGYMVEEGMTSRLMKSHYTWKKVNNSNYTVCVAVGDNDTSDTPNTLEGKPGVFAYHRRDLGYRNLADCKHYARVATKDSSLVMLTASAYKEPTQYLDQNETEASVTRYENYFNGASIINPGFKDTVLTSVVVTHKAEVIWMRNRGDAIIWRYIVTTDGVLRMYPGVKQAKEWDHKERHWYWRTTSQSGKYIFSAPYEDLWGAGYLITISHTIYQGRSNLKHESTDKVKAVMAVDISIHYFYQMVLRQYKLCNSTQFRCFVIDNSGFFVIHPDFTNHLTNPDLDKSIHITAKEGDIARDLISKGILTKRSCTDFQSIKDHITYRVVLTSFYKNGVDMEDRTGYEMKSIRNSNIFLIIKRNDYIPTQCCNLIAYQSPSNVRCSNNTGSCECLCFRDINFNYCLNEYQSRDASPICSATTPNYNVVFEDEEKKLKGDGLQICFDPKCDQRVSAEICYNVAGCSWCNWWADETRIKPSFCNLNEICPFGKCKDDMKCQSLRGVSGDSREITTIYPTEIQVQNNILPIALGVGGFVLVIIIIVIVVVFGMYKRKQTSKKNEYLNAIYVSAVSSEIDYQPKTCVNNQNKILQQQDQVTTNTNDSHLDKGHYCSMPGITVKP</sequence>
<dbReference type="InterPro" id="IPR051173">
    <property type="entry name" value="Ca_channel_alpha-2/delta"/>
</dbReference>
<gene>
    <name evidence="3" type="ORF">KUTeg_000221</name>
</gene>
<evidence type="ECO:0000313" key="3">
    <source>
        <dbReference type="EMBL" id="KAJ8321750.1"/>
    </source>
</evidence>
<keyword evidence="1" id="KW-0472">Membrane</keyword>
<dbReference type="SUPFAM" id="SSF53300">
    <property type="entry name" value="vWA-like"/>
    <property type="match status" value="1"/>
</dbReference>
<proteinExistence type="predicted"/>
<dbReference type="PANTHER" id="PTHR10166">
    <property type="entry name" value="VOLTAGE-DEPENDENT CALCIUM CHANNEL SUBUNIT ALPHA-2/DELTA-RELATED"/>
    <property type="match status" value="1"/>
</dbReference>
<evidence type="ECO:0000256" key="1">
    <source>
        <dbReference type="SAM" id="Phobius"/>
    </source>
</evidence>
<feature type="transmembrane region" description="Helical" evidence="1">
    <location>
        <begin position="934"/>
        <end position="960"/>
    </location>
</feature>
<name>A0ABQ9G1B2_TEGGR</name>
<organism evidence="3 4">
    <name type="scientific">Tegillarca granosa</name>
    <name type="common">Malaysian cockle</name>
    <name type="synonym">Anadara granosa</name>
    <dbReference type="NCBI Taxonomy" id="220873"/>
    <lineage>
        <taxon>Eukaryota</taxon>
        <taxon>Metazoa</taxon>
        <taxon>Spiralia</taxon>
        <taxon>Lophotrochozoa</taxon>
        <taxon>Mollusca</taxon>
        <taxon>Bivalvia</taxon>
        <taxon>Autobranchia</taxon>
        <taxon>Pteriomorphia</taxon>
        <taxon>Arcoida</taxon>
        <taxon>Arcoidea</taxon>
        <taxon>Arcidae</taxon>
        <taxon>Tegillarca</taxon>
    </lineage>
</organism>
<dbReference type="SUPFAM" id="SSF103190">
    <property type="entry name" value="Sensory domain-like"/>
    <property type="match status" value="1"/>
</dbReference>
<keyword evidence="4" id="KW-1185">Reference proteome</keyword>
<dbReference type="InterPro" id="IPR029151">
    <property type="entry name" value="Sensor-like_sf"/>
</dbReference>
<evidence type="ECO:0000313" key="4">
    <source>
        <dbReference type="Proteomes" id="UP001217089"/>
    </source>
</evidence>
<keyword evidence="1" id="KW-0812">Transmembrane</keyword>
<accession>A0ABQ9G1B2</accession>